<evidence type="ECO:0000313" key="4">
    <source>
        <dbReference type="Proteomes" id="UP000244240"/>
    </source>
</evidence>
<dbReference type="InterPro" id="IPR014197">
    <property type="entry name" value="Sporulation_prot_YunB"/>
</dbReference>
<dbReference type="Proteomes" id="UP000244240">
    <property type="component" value="Unassembled WGS sequence"/>
</dbReference>
<keyword evidence="2" id="KW-1133">Transmembrane helix</keyword>
<evidence type="ECO:0000256" key="2">
    <source>
        <dbReference type="SAM" id="Phobius"/>
    </source>
</evidence>
<feature type="region of interest" description="Disordered" evidence="1">
    <location>
        <begin position="218"/>
        <end position="239"/>
    </location>
</feature>
<dbReference type="RefSeq" id="WP_108021487.1">
    <property type="nucleotide sequence ID" value="NZ_QBKR01000001.1"/>
</dbReference>
<dbReference type="Pfam" id="PF09560">
    <property type="entry name" value="Spore_YunB"/>
    <property type="match status" value="1"/>
</dbReference>
<keyword evidence="4" id="KW-1185">Reference proteome</keyword>
<reference evidence="3 4" key="1">
    <citation type="submission" date="2018-04" db="EMBL/GenBank/DDBJ databases">
        <title>Genomic Encyclopedia of Archaeal and Bacterial Type Strains, Phase II (KMG-II): from individual species to whole genera.</title>
        <authorList>
            <person name="Goeker M."/>
        </authorList>
    </citation>
    <scope>NUCLEOTIDE SEQUENCE [LARGE SCALE GENOMIC DNA]</scope>
    <source>
        <strain evidence="3 4">DSM 45787</strain>
    </source>
</reference>
<protein>
    <submittedName>
        <fullName evidence="3">Sporulation protein YunB</fullName>
    </submittedName>
</protein>
<name>A0A2T6C9K8_9BACL</name>
<dbReference type="EMBL" id="QBKR01000001">
    <property type="protein sequence ID" value="PTX65008.1"/>
    <property type="molecule type" value="Genomic_DNA"/>
</dbReference>
<organism evidence="3 4">
    <name type="scientific">Melghirimyces profundicolus</name>
    <dbReference type="NCBI Taxonomy" id="1242148"/>
    <lineage>
        <taxon>Bacteria</taxon>
        <taxon>Bacillati</taxon>
        <taxon>Bacillota</taxon>
        <taxon>Bacilli</taxon>
        <taxon>Bacillales</taxon>
        <taxon>Thermoactinomycetaceae</taxon>
        <taxon>Melghirimyces</taxon>
    </lineage>
</organism>
<comment type="caution">
    <text evidence="3">The sequence shown here is derived from an EMBL/GenBank/DDBJ whole genome shotgun (WGS) entry which is preliminary data.</text>
</comment>
<sequence length="239" mass="26471">MLRRRKLRGPRPKRTWIFILIAILIYGAVYIVEKQAETVLMSLAKAKVKNISQEAVTIAIGETRRTLGSDLNKVMTMEETNGRPIVQVDAEVQAKVYEIAGKNIERQLKQLEQKDNGIPLGAVFQSSLFSDVGPNVPLKIWPKGSTHIQLVSSLEDAGINFVKVTLYLNVKNEMSILIPTNNDGEIQLDYNYEVTSITVPGEVPDNYYYYNNEGKGEGMGQGGGAPVPVVPVPESKKQP</sequence>
<keyword evidence="2" id="KW-0472">Membrane</keyword>
<dbReference type="AlphaFoldDB" id="A0A2T6C9K8"/>
<proteinExistence type="predicted"/>
<gene>
    <name evidence="3" type="ORF">C8P63_101230</name>
</gene>
<feature type="transmembrane region" description="Helical" evidence="2">
    <location>
        <begin position="15"/>
        <end position="32"/>
    </location>
</feature>
<evidence type="ECO:0000313" key="3">
    <source>
        <dbReference type="EMBL" id="PTX65008.1"/>
    </source>
</evidence>
<accession>A0A2T6C9K8</accession>
<keyword evidence="2" id="KW-0812">Transmembrane</keyword>
<evidence type="ECO:0000256" key="1">
    <source>
        <dbReference type="SAM" id="MobiDB-lite"/>
    </source>
</evidence>